<dbReference type="Proteomes" id="UP000001072">
    <property type="component" value="Unassembled WGS sequence"/>
</dbReference>
<proteinExistence type="predicted"/>
<dbReference type="InterPro" id="IPR001611">
    <property type="entry name" value="Leu-rich_rpt"/>
</dbReference>
<dbReference type="HOGENOM" id="CLU_771790_0_0_1"/>
<dbReference type="eggNOG" id="ENOG502SG30">
    <property type="taxonomic scope" value="Eukaryota"/>
</dbReference>
<dbReference type="RefSeq" id="XP_007410666.1">
    <property type="nucleotide sequence ID" value="XM_007410604.1"/>
</dbReference>
<protein>
    <submittedName>
        <fullName evidence="1">Uncharacterized protein</fullName>
    </submittedName>
</protein>
<dbReference type="EMBL" id="GL883110">
    <property type="protein sequence ID" value="EGG06015.1"/>
    <property type="molecule type" value="Genomic_DNA"/>
</dbReference>
<evidence type="ECO:0000313" key="1">
    <source>
        <dbReference type="EMBL" id="EGG06015.1"/>
    </source>
</evidence>
<accession>F4RNN4</accession>
<dbReference type="InParanoid" id="F4RNN4"/>
<keyword evidence="2" id="KW-1185">Reference proteome</keyword>
<dbReference type="PROSITE" id="PS51450">
    <property type="entry name" value="LRR"/>
    <property type="match status" value="1"/>
</dbReference>
<dbReference type="OrthoDB" id="2506701at2759"/>
<evidence type="ECO:0000313" key="2">
    <source>
        <dbReference type="Proteomes" id="UP000001072"/>
    </source>
</evidence>
<sequence length="359" mass="41607">MFSSKHLQQSIHLSNEALKELNKSNQDEAYIVDCYLSSLDYFIGALPDNLKLNDLPGSVYRQTLLRSKLESLINSQNDSSSSSSDIINDSNQLISQSTWKTYFIPKILIRQFNSNQNLIALNMQENKIEEIKELSETEDLSQNQEIRDHSSSSSTSQWNSKCKCGREISIKIPNCLIQETNPNEISTQSIHYWTNLILTMIISSLIWIKNSTFYQYIKLILFRMMNLIIFLEDQFKLIEKGFCLIGDLIEMMIKLDEEFGLWNRFIKGFVWMLELILRLFFSFTIQGIEGYQGSNGFRIANYNHQDQVQVHSHSHSSSRMASTSSSTSLDQFNQTMVSDNQVMNGKTEQRKVEVRTQYK</sequence>
<reference evidence="2" key="1">
    <citation type="journal article" date="2011" name="Proc. Natl. Acad. Sci. U.S.A.">
        <title>Obligate biotrophy features unraveled by the genomic analysis of rust fungi.</title>
        <authorList>
            <person name="Duplessis S."/>
            <person name="Cuomo C.A."/>
            <person name="Lin Y.-C."/>
            <person name="Aerts A."/>
            <person name="Tisserant E."/>
            <person name="Veneault-Fourrey C."/>
            <person name="Joly D.L."/>
            <person name="Hacquard S."/>
            <person name="Amselem J."/>
            <person name="Cantarel B.L."/>
            <person name="Chiu R."/>
            <person name="Coutinho P.M."/>
            <person name="Feau N."/>
            <person name="Field M."/>
            <person name="Frey P."/>
            <person name="Gelhaye E."/>
            <person name="Goldberg J."/>
            <person name="Grabherr M.G."/>
            <person name="Kodira C.D."/>
            <person name="Kohler A."/>
            <person name="Kuees U."/>
            <person name="Lindquist E.A."/>
            <person name="Lucas S.M."/>
            <person name="Mago R."/>
            <person name="Mauceli E."/>
            <person name="Morin E."/>
            <person name="Murat C."/>
            <person name="Pangilinan J.L."/>
            <person name="Park R."/>
            <person name="Pearson M."/>
            <person name="Quesneville H."/>
            <person name="Rouhier N."/>
            <person name="Sakthikumar S."/>
            <person name="Salamov A.A."/>
            <person name="Schmutz J."/>
            <person name="Selles B."/>
            <person name="Shapiro H."/>
            <person name="Tanguay P."/>
            <person name="Tuskan G.A."/>
            <person name="Henrissat B."/>
            <person name="Van de Peer Y."/>
            <person name="Rouze P."/>
            <person name="Ellis J.G."/>
            <person name="Dodds P.N."/>
            <person name="Schein J.E."/>
            <person name="Zhong S."/>
            <person name="Hamelin R.C."/>
            <person name="Grigoriev I.V."/>
            <person name="Szabo L.J."/>
            <person name="Martin F."/>
        </authorList>
    </citation>
    <scope>NUCLEOTIDE SEQUENCE [LARGE SCALE GENOMIC DNA]</scope>
    <source>
        <strain evidence="2">98AG31 / pathotype 3-4-7</strain>
    </source>
</reference>
<organism evidence="2">
    <name type="scientific">Melampsora larici-populina (strain 98AG31 / pathotype 3-4-7)</name>
    <name type="common">Poplar leaf rust fungus</name>
    <dbReference type="NCBI Taxonomy" id="747676"/>
    <lineage>
        <taxon>Eukaryota</taxon>
        <taxon>Fungi</taxon>
        <taxon>Dikarya</taxon>
        <taxon>Basidiomycota</taxon>
        <taxon>Pucciniomycotina</taxon>
        <taxon>Pucciniomycetes</taxon>
        <taxon>Pucciniales</taxon>
        <taxon>Melampsoraceae</taxon>
        <taxon>Melampsora</taxon>
    </lineage>
</organism>
<dbReference type="KEGG" id="mlr:MELLADRAFT_107096"/>
<gene>
    <name evidence="1" type="ORF">MELLADRAFT_107096</name>
</gene>
<dbReference type="GeneID" id="18923087"/>
<dbReference type="AlphaFoldDB" id="F4RNN4"/>
<dbReference type="VEuPathDB" id="FungiDB:MELLADRAFT_107096"/>
<name>F4RNN4_MELLP</name>